<evidence type="ECO:0000259" key="3">
    <source>
        <dbReference type="Pfam" id="PF13699"/>
    </source>
</evidence>
<feature type="region of interest" description="Disordered" evidence="2">
    <location>
        <begin position="733"/>
        <end position="753"/>
    </location>
</feature>
<evidence type="ECO:0000256" key="2">
    <source>
        <dbReference type="SAM" id="MobiDB-lite"/>
    </source>
</evidence>
<dbReference type="InterPro" id="IPR025295">
    <property type="entry name" value="eCIS_core_dom"/>
</dbReference>
<feature type="coiled-coil region" evidence="1">
    <location>
        <begin position="800"/>
        <end position="827"/>
    </location>
</feature>
<dbReference type="Pfam" id="PF13699">
    <property type="entry name" value="eCIS_core"/>
    <property type="match status" value="1"/>
</dbReference>
<organism evidence="4">
    <name type="scientific">uncultured Desulfobacteraceae bacterium</name>
    <dbReference type="NCBI Taxonomy" id="218296"/>
    <lineage>
        <taxon>Bacteria</taxon>
        <taxon>Pseudomonadati</taxon>
        <taxon>Thermodesulfobacteriota</taxon>
        <taxon>Desulfobacteria</taxon>
        <taxon>Desulfobacterales</taxon>
        <taxon>Desulfobacteraceae</taxon>
        <taxon>environmental samples</taxon>
    </lineage>
</organism>
<protein>
    <recommendedName>
        <fullName evidence="3">eCIS core domain-containing protein</fullName>
    </recommendedName>
</protein>
<dbReference type="AlphaFoldDB" id="A0A484HJL7"/>
<sequence length="917" mass="97041">MREKIQDIKPDDSAREFNKAPDDHSQRAGDFFHSQSFHDGAPPSGALQRIMGPTADAGPADFFALQRAAGNRAVSGMLTSLQDRQSEGSEMPDSLKSRMEDSFNTSFDDVSLHEDSSGPGLIGAKAYTYGNHIHFAPGEFNPGAQSGGELLAHELSHVIQQRHGVHPTSMIAGIPLNDSASMEGQADTMGGEAASGGFSSFASFSSGADSAGADSAGAGSAVVQCEMEEEEEDPGLAKHIFDSDSEAGGIISGAIEGATTGFKEDVYGTTDKEGILSKEHDLSANIGGLVGDIHGAGSDILALKDSENGKLAKSSAAFGLLSKTAGGVGKSAGIAADKASGLSKAGKSDATHTSDIANSISGGLGTISGILDLADHITGMTENWNDMEPAEKIEAAAAVAEKLNAIGKGGVDTAKAISTAIDHYKGLSKDSDLTKRLDNAGAVFGSVTSSMASVKAGWEMGKGLEDFISEGGFDKMNRQEAFESVCQGLKTFTEWGQSGVDAAKSIATTVYKIGGKGAGAVKGLGTASGAVTIATGAMDVIQGGYGIAKAGMAKSKLTELGKEENTEEKKKADDTSLQMLGGDVSLSGMKNFKKDAQINQSARAGALEDLKSRQTDKQKEAGFQMAMGVVGIISGALAVSGVGAPVAVALGIGAALVKLGKWLYGWWKEKSANKREAIRTKAYDTLVGIEKKMEGYTQWKDENAWLDSIRFGDGKRKSGAKSIAENMVKGTKGESDKIFKEQENRETDKTKKQQIKKQKEKLYKDLDEIPKTVTWGQLSVEDKSEAVSEEAHATFSRTSLKVTDEEIAAAKKKRAEEKDEQDTATAREVLEDMEEYDGKMAEAIGFSVKKRDESARKFLDAHFSKQVADKKMDKSQKKQNLAEAKKIGYWDSLTEKYRAFNLTGSARIEVIKTFINK</sequence>
<evidence type="ECO:0000313" key="4">
    <source>
        <dbReference type="EMBL" id="VEN73049.1"/>
    </source>
</evidence>
<evidence type="ECO:0000256" key="1">
    <source>
        <dbReference type="SAM" id="Coils"/>
    </source>
</evidence>
<feature type="compositionally biased region" description="Basic and acidic residues" evidence="2">
    <location>
        <begin position="733"/>
        <end position="751"/>
    </location>
</feature>
<feature type="region of interest" description="Disordered" evidence="2">
    <location>
        <begin position="1"/>
        <end position="53"/>
    </location>
</feature>
<feature type="compositionally biased region" description="Basic and acidic residues" evidence="2">
    <location>
        <begin position="1"/>
        <end position="27"/>
    </location>
</feature>
<reference evidence="4" key="1">
    <citation type="submission" date="2019-01" db="EMBL/GenBank/DDBJ databases">
        <authorList>
            <consortium name="Genoscope - CEA"/>
            <person name="William W."/>
        </authorList>
    </citation>
    <scope>NUCLEOTIDE SEQUENCE</scope>
    <source>
        <strain evidence="4">CR-1</strain>
    </source>
</reference>
<proteinExistence type="predicted"/>
<gene>
    <name evidence="4" type="ORF">EPICR_110016</name>
</gene>
<feature type="domain" description="eCIS core" evidence="3">
    <location>
        <begin position="91"/>
        <end position="164"/>
    </location>
</feature>
<name>A0A484HJL7_9BACT</name>
<accession>A0A484HJL7</accession>
<keyword evidence="1" id="KW-0175">Coiled coil</keyword>
<dbReference type="EMBL" id="CAACVI010000003">
    <property type="protein sequence ID" value="VEN73049.1"/>
    <property type="molecule type" value="Genomic_DNA"/>
</dbReference>